<keyword evidence="1" id="KW-0732">Signal</keyword>
<dbReference type="InterPro" id="IPR019197">
    <property type="entry name" value="Biotin-prot_ligase_N"/>
</dbReference>
<dbReference type="EMBL" id="LRBP01000001">
    <property type="protein sequence ID" value="OII75594.1"/>
    <property type="molecule type" value="Genomic_DNA"/>
</dbReference>
<evidence type="ECO:0000256" key="1">
    <source>
        <dbReference type="SAM" id="SignalP"/>
    </source>
</evidence>
<dbReference type="RefSeq" id="XP_028876601.1">
    <property type="nucleotide sequence ID" value="XM_029019127.1"/>
</dbReference>
<comment type="caution">
    <text evidence="3">The sequence shown here is derived from an EMBL/GenBank/DDBJ whole genome shotgun (WGS) entry which is preliminary data.</text>
</comment>
<feature type="chain" id="PRO_5013380507" description="Biotin-protein ligase N-terminal domain-containing protein" evidence="1">
    <location>
        <begin position="24"/>
        <end position="296"/>
    </location>
</feature>
<evidence type="ECO:0000259" key="2">
    <source>
        <dbReference type="Pfam" id="PF09825"/>
    </source>
</evidence>
<dbReference type="Pfam" id="PF09825">
    <property type="entry name" value="BPL_N"/>
    <property type="match status" value="1"/>
</dbReference>
<name>A0A1J4MMV9_9CRYT</name>
<reference evidence="3 4" key="1">
    <citation type="submission" date="2016-10" db="EMBL/GenBank/DDBJ databases">
        <title>Reductive evolution of mitochondrial metabolism and differential evolution of invasion-related proteins in Cryptosporidium.</title>
        <authorList>
            <person name="Liu S."/>
            <person name="Roellig D.M."/>
            <person name="Guo Y."/>
            <person name="Li N."/>
            <person name="Frace M.A."/>
            <person name="Tang K."/>
            <person name="Zhang L."/>
            <person name="Feng Y."/>
            <person name="Xiao L."/>
        </authorList>
    </citation>
    <scope>NUCLEOTIDE SEQUENCE [LARGE SCALE GENOMIC DNA]</scope>
    <source>
        <strain evidence="3">39726</strain>
    </source>
</reference>
<dbReference type="Proteomes" id="UP000186176">
    <property type="component" value="Unassembled WGS sequence"/>
</dbReference>
<dbReference type="OrthoDB" id="10250105at2759"/>
<dbReference type="VEuPathDB" id="CryptoDB:cubi_02115"/>
<evidence type="ECO:0000313" key="4">
    <source>
        <dbReference type="Proteomes" id="UP000186176"/>
    </source>
</evidence>
<feature type="signal peptide" evidence="1">
    <location>
        <begin position="1"/>
        <end position="23"/>
    </location>
</feature>
<protein>
    <recommendedName>
        <fullName evidence="2">Biotin-protein ligase N-terminal domain-containing protein</fullName>
    </recommendedName>
</protein>
<keyword evidence="4" id="KW-1185">Reference proteome</keyword>
<accession>A0A1J4MMV9</accession>
<sequence length="296" mass="32696">MKCFTSLLTVIVTLFCVFPSIFSMEHKSLRQTKFAPFTKVALFIEGFSQESVTRMKLTIQSGMEGAEIVELKLNDLKSLTVRDYQLFAAPSEVSSGSETIVKEGMGIISNLVKGGSFLFSHLDSSSPLCKEFDYDGVKTTNDPFIYNGLCKGPITNVGPMQSECRAITALVDNKNKATIYNNFYVNGGFYFEDAESKKNCKILARVTPRKNSQSLIEFRKNTDSKAVVVACKHGSGAAILSGIQLDQNKLLLANYVNKHPENAHVKEVAEKLSEIPDFSSSLLHFVAVMRLASLME</sequence>
<proteinExistence type="predicted"/>
<dbReference type="GeneID" id="39978906"/>
<organism evidence="3 4">
    <name type="scientific">Cryptosporidium ubiquitum</name>
    <dbReference type="NCBI Taxonomy" id="857276"/>
    <lineage>
        <taxon>Eukaryota</taxon>
        <taxon>Sar</taxon>
        <taxon>Alveolata</taxon>
        <taxon>Apicomplexa</taxon>
        <taxon>Conoidasida</taxon>
        <taxon>Coccidia</taxon>
        <taxon>Eucoccidiorida</taxon>
        <taxon>Eimeriorina</taxon>
        <taxon>Cryptosporidiidae</taxon>
        <taxon>Cryptosporidium</taxon>
    </lineage>
</organism>
<dbReference type="AlphaFoldDB" id="A0A1J4MMV9"/>
<evidence type="ECO:0000313" key="3">
    <source>
        <dbReference type="EMBL" id="OII75594.1"/>
    </source>
</evidence>
<feature type="domain" description="Biotin-protein ligase N-terminal" evidence="2">
    <location>
        <begin position="145"/>
        <end position="278"/>
    </location>
</feature>
<gene>
    <name evidence="3" type="ORF">cubi_02115</name>
</gene>